<sequence>MKTAYATIKGFEIMRMFKFNSWMYDTRTEVSFIDEPFAQYS</sequence>
<evidence type="ECO:0000313" key="2">
    <source>
        <dbReference type="Proteomes" id="UP000032430"/>
    </source>
</evidence>
<dbReference type="Proteomes" id="UP000032430">
    <property type="component" value="Chromosome I"/>
</dbReference>
<evidence type="ECO:0000313" key="1">
    <source>
        <dbReference type="EMBL" id="CEG58122.1"/>
    </source>
</evidence>
<proteinExistence type="predicted"/>
<gene>
    <name evidence="1" type="ORF">LFA_2757</name>
</gene>
<protein>
    <submittedName>
        <fullName evidence="1">Uncharacterized protein</fullName>
    </submittedName>
</protein>
<dbReference type="EMBL" id="LN614827">
    <property type="protein sequence ID" value="CEG58122.1"/>
    <property type="molecule type" value="Genomic_DNA"/>
</dbReference>
<keyword evidence="2" id="KW-1185">Reference proteome</keyword>
<accession>A0A098G6M9</accession>
<dbReference type="AlphaFoldDB" id="A0A098G6M9"/>
<name>A0A098G6M9_9GAMM</name>
<dbReference type="HOGENOM" id="CLU_192355_1_0_6"/>
<organism evidence="1 2">
    <name type="scientific">Legionella fallonii LLAP-10</name>
    <dbReference type="NCBI Taxonomy" id="1212491"/>
    <lineage>
        <taxon>Bacteria</taxon>
        <taxon>Pseudomonadati</taxon>
        <taxon>Pseudomonadota</taxon>
        <taxon>Gammaproteobacteria</taxon>
        <taxon>Legionellales</taxon>
        <taxon>Legionellaceae</taxon>
        <taxon>Legionella</taxon>
    </lineage>
</organism>
<reference evidence="1" key="1">
    <citation type="submission" date="2014-09" db="EMBL/GenBank/DDBJ databases">
        <authorList>
            <person name="GOMEZ-VALERO Laura"/>
        </authorList>
    </citation>
    <scope>NUCLEOTIDE SEQUENCE</scope>
    <source>
        <strain evidence="1">LLAP-10</strain>
    </source>
</reference>
<dbReference type="KEGG" id="lfa:LFA_2757"/>
<dbReference type="STRING" id="1212491.LFA_2757"/>